<sequence length="63" mass="7169">MDAFEKDFGQFIDSLKYDEFEGILFNLVRDAYMAGYRKAGGTVPANQPVFRIIADFQTSSPRL</sequence>
<evidence type="ECO:0000313" key="3">
    <source>
        <dbReference type="EMBL" id="SHF84773.1"/>
    </source>
</evidence>
<dbReference type="Proteomes" id="UP000474718">
    <property type="component" value="Unassembled WGS sequence"/>
</dbReference>
<evidence type="ECO:0000313" key="6">
    <source>
        <dbReference type="Proteomes" id="UP001205063"/>
    </source>
</evidence>
<gene>
    <name evidence="2" type="ORF">GT747_01725</name>
    <name evidence="1" type="ORF">NE646_09725</name>
    <name evidence="3" type="ORF">SAMN05444424_0905</name>
</gene>
<dbReference type="AlphaFoldDB" id="A0AAP1LHI7"/>
<reference evidence="1" key="4">
    <citation type="submission" date="2022-06" db="EMBL/GenBank/DDBJ databases">
        <title>Isolation of gut microbiota from human fecal samples.</title>
        <authorList>
            <person name="Pamer E.G."/>
            <person name="Barat B."/>
            <person name="Waligurski E."/>
            <person name="Medina S."/>
            <person name="Paddock L."/>
            <person name="Mostad J."/>
        </authorList>
    </citation>
    <scope>NUCLEOTIDE SEQUENCE</scope>
    <source>
        <strain evidence="1">DFI.7.96</strain>
    </source>
</reference>
<dbReference type="EMBL" id="JANGAB010000005">
    <property type="protein sequence ID" value="MCQ4949937.1"/>
    <property type="molecule type" value="Genomic_DNA"/>
</dbReference>
<reference evidence="3" key="2">
    <citation type="submission" date="2016-11" db="EMBL/GenBank/DDBJ databases">
        <authorList>
            <person name="Varghese N."/>
            <person name="Submissions S."/>
        </authorList>
    </citation>
    <scope>NUCLEOTIDE SEQUENCE</scope>
    <source>
        <strain evidence="3">DSM 4029</strain>
    </source>
</reference>
<evidence type="ECO:0000313" key="1">
    <source>
        <dbReference type="EMBL" id="MCQ4949937.1"/>
    </source>
</evidence>
<dbReference type="EMBL" id="WWVX01000001">
    <property type="protein sequence ID" value="MZL68496.1"/>
    <property type="molecule type" value="Genomic_DNA"/>
</dbReference>
<dbReference type="RefSeq" id="WP_021658439.1">
    <property type="nucleotide sequence ID" value="NZ_FQVY01000001.1"/>
</dbReference>
<dbReference type="Proteomes" id="UP000184089">
    <property type="component" value="Unassembled WGS sequence"/>
</dbReference>
<evidence type="ECO:0000313" key="2">
    <source>
        <dbReference type="EMBL" id="MZL68496.1"/>
    </source>
</evidence>
<reference evidence="2 5" key="3">
    <citation type="journal article" date="2019" name="Nat. Med.">
        <title>A library of human gut bacterial isolates paired with longitudinal multiomics data enables mechanistic microbiome research.</title>
        <authorList>
            <person name="Poyet M."/>
            <person name="Groussin M."/>
            <person name="Gibbons S.M."/>
            <person name="Avila-Pacheco J."/>
            <person name="Jiang X."/>
            <person name="Kearney S.M."/>
            <person name="Perrotta A.R."/>
            <person name="Berdy B."/>
            <person name="Zhao S."/>
            <person name="Lieberman T.D."/>
            <person name="Swanson P.K."/>
            <person name="Smith M."/>
            <person name="Roesemann S."/>
            <person name="Alexander J.E."/>
            <person name="Rich S.A."/>
            <person name="Livny J."/>
            <person name="Vlamakis H."/>
            <person name="Clish C."/>
            <person name="Bullock K."/>
            <person name="Deik A."/>
            <person name="Scott J."/>
            <person name="Pierce K.A."/>
            <person name="Xavier R.J."/>
            <person name="Alm E.J."/>
        </authorList>
    </citation>
    <scope>NUCLEOTIDE SEQUENCE [LARGE SCALE GENOMIC DNA]</scope>
    <source>
        <strain evidence="2 5">BIOML-A2</strain>
    </source>
</reference>
<dbReference type="Proteomes" id="UP001205063">
    <property type="component" value="Unassembled WGS sequence"/>
</dbReference>
<dbReference type="EMBL" id="FQVY01000001">
    <property type="protein sequence ID" value="SHF84773.1"/>
    <property type="molecule type" value="Genomic_DNA"/>
</dbReference>
<evidence type="ECO:0000313" key="5">
    <source>
        <dbReference type="Proteomes" id="UP000474718"/>
    </source>
</evidence>
<name>A0AAP1LHI7_9FIRM</name>
<protein>
    <submittedName>
        <fullName evidence="1">Uncharacterized protein</fullName>
    </submittedName>
</protein>
<proteinExistence type="predicted"/>
<reference evidence="4" key="1">
    <citation type="submission" date="2016-11" db="EMBL/GenBank/DDBJ databases">
        <authorList>
            <person name="Jaros S."/>
            <person name="Januszkiewicz K."/>
            <person name="Wedrychowicz H."/>
        </authorList>
    </citation>
    <scope>NUCLEOTIDE SEQUENCE [LARGE SCALE GENOMIC DNA]</scope>
    <source>
        <strain evidence="4">DSM 4029</strain>
    </source>
</reference>
<keyword evidence="5" id="KW-1185">Reference proteome</keyword>
<comment type="caution">
    <text evidence="1">The sequence shown here is derived from an EMBL/GenBank/DDBJ whole genome shotgun (WGS) entry which is preliminary data.</text>
</comment>
<evidence type="ECO:0000313" key="4">
    <source>
        <dbReference type="Proteomes" id="UP000184089"/>
    </source>
</evidence>
<accession>A0AAP1LHI7</accession>
<organism evidence="1 6">
    <name type="scientific">Bittarella massiliensis</name>
    <name type="common">ex Durand et al. 2017</name>
    <dbReference type="NCBI Taxonomy" id="1720313"/>
    <lineage>
        <taxon>Bacteria</taxon>
        <taxon>Bacillati</taxon>
        <taxon>Bacillota</taxon>
        <taxon>Clostridia</taxon>
        <taxon>Eubacteriales</taxon>
        <taxon>Oscillospiraceae</taxon>
        <taxon>Bittarella (ex Durand et al. 2017)</taxon>
    </lineage>
</organism>